<proteinExistence type="predicted"/>
<dbReference type="AlphaFoldDB" id="A0A433NJB2"/>
<evidence type="ECO:0000313" key="1">
    <source>
        <dbReference type="EMBL" id="MBN3106499.1"/>
    </source>
</evidence>
<dbReference type="Proteomes" id="UP000269351">
    <property type="component" value="Chromosome"/>
</dbReference>
<dbReference type="Proteomes" id="UP000762586">
    <property type="component" value="Unassembled WGS sequence"/>
</dbReference>
<evidence type="ECO:0000313" key="3">
    <source>
        <dbReference type="Proteomes" id="UP000269351"/>
    </source>
</evidence>
<accession>A0A433NJB2</accession>
<dbReference type="EMBL" id="JACGET010000011">
    <property type="protein sequence ID" value="MBN3106499.1"/>
    <property type="molecule type" value="Genomic_DNA"/>
</dbReference>
<evidence type="ECO:0000313" key="2">
    <source>
        <dbReference type="EMBL" id="QPK23455.1"/>
    </source>
</evidence>
<sequence length="310" mass="35186">MKPEAKEPLSIVAVVSMNDGEALVLNRELELVYEKMPNGDYVGEDGPFKNLLFFRHGSGSSKAFAGRELVLKMKDGTLNKIKNHWWHGLLKDTQSVFACDIDSLKKCYVFSGGFSVNKEEFDALRSTYTGPVYPYWDYEKIIKFDDMRNDLYKRLWHEEKRVKELIKQVKTRYCQVAELKRQCDALVADNVGLKGIVDSVTDLDNEPQYHESGMGCGLEDRNITDRYEAMRHGWDSAMERVYGEVIPCAEELSFPATDSAARELMARGVDQAALGFHEKAFVAFDGSNEPGLYVRAQLQLLAQQLRNGEA</sequence>
<keyword evidence="4" id="KW-1185">Reference proteome</keyword>
<protein>
    <submittedName>
        <fullName evidence="2">Uncharacterized protein</fullName>
    </submittedName>
</protein>
<organism evidence="2 3">
    <name type="scientific">Pectobacterium brasiliense</name>
    <dbReference type="NCBI Taxonomy" id="180957"/>
    <lineage>
        <taxon>Bacteria</taxon>
        <taxon>Pseudomonadati</taxon>
        <taxon>Pseudomonadota</taxon>
        <taxon>Gammaproteobacteria</taxon>
        <taxon>Enterobacterales</taxon>
        <taxon>Pectobacteriaceae</taxon>
        <taxon>Pectobacterium</taxon>
    </lineage>
</organism>
<dbReference type="RefSeq" id="WP_119870640.1">
    <property type="nucleotide sequence ID" value="NZ_CP059955.1"/>
</dbReference>
<reference evidence="2 3" key="2">
    <citation type="submission" date="2020-11" db="EMBL/GenBank/DDBJ databases">
        <title>Complete genome sequence of Pectobacterium brasiliense strain F126.</title>
        <authorList>
            <person name="Miroshnikov K."/>
            <person name="Vo T.N.H."/>
            <person name="Khodykina M.V."/>
            <person name="Kabanova A.P."/>
            <person name="Shneider M."/>
            <person name="Korzhenkov A."/>
            <person name="Toschakov S.V."/>
            <person name="Miroshnikov K.A."/>
            <person name="Ignatov A.N."/>
            <person name="Mikhailova Y.V."/>
            <person name="Shelenkov A."/>
            <person name="Yanushevich Y.G."/>
            <person name="Evseev P.V."/>
        </authorList>
    </citation>
    <scope>NUCLEOTIDE SEQUENCE [LARGE SCALE GENOMIC DNA]</scope>
    <source>
        <strain evidence="2 3">F126</strain>
    </source>
</reference>
<reference evidence="1 4" key="1">
    <citation type="submission" date="2020-07" db="EMBL/GenBank/DDBJ databases">
        <title>A pangenomic view of the genus Pectobacterium provides insights into genome organization, phylogeny, and virulence.</title>
        <authorList>
            <person name="Jonkheer E."/>
            <person name="Brankovics B."/>
            <person name="Houwers I."/>
            <person name="Van Der Wolf J."/>
            <person name="Bonants P."/>
            <person name="Vreeburg R."/>
            <person name="Bollema R."/>
            <person name="De Haan J."/>
            <person name="Berke L."/>
            <person name="De Ridder D."/>
            <person name="Smit S."/>
            <person name="Van Der Lee T.A.J."/>
        </authorList>
    </citation>
    <scope>NUCLEOTIDE SEQUENCE [LARGE SCALE GENOMIC DNA]</scope>
    <source>
        <strain evidence="1 4">NAK:384</strain>
    </source>
</reference>
<gene>
    <name evidence="2" type="ORF">F126LOC_017735</name>
    <name evidence="1" type="ORF">H4F48_10500</name>
</gene>
<dbReference type="EMBL" id="CP065031">
    <property type="protein sequence ID" value="QPK23455.1"/>
    <property type="molecule type" value="Genomic_DNA"/>
</dbReference>
<evidence type="ECO:0000313" key="4">
    <source>
        <dbReference type="Proteomes" id="UP000762586"/>
    </source>
</evidence>
<name>A0A433NJB2_9GAMM</name>